<comment type="similarity">
    <text evidence="1 6">Belongs to the CetZ family.</text>
</comment>
<dbReference type="InterPro" id="IPR003008">
    <property type="entry name" value="Tubulin_FtsZ_GTPase"/>
</dbReference>
<evidence type="ECO:0000256" key="1">
    <source>
        <dbReference type="ARBA" id="ARBA00006877"/>
    </source>
</evidence>
<dbReference type="PANTHER" id="PTHR30314:SF10">
    <property type="entry name" value="TUBULIN-LIKE PROTEIN CETZ"/>
    <property type="match status" value="1"/>
</dbReference>
<accession>A0A2V2MYY3</accession>
<dbReference type="InterPro" id="IPR017975">
    <property type="entry name" value="Tubulin_CS"/>
</dbReference>
<dbReference type="InterPro" id="IPR032907">
    <property type="entry name" value="CetZ"/>
</dbReference>
<comment type="subcellular location">
    <subcellularLocation>
        <location evidence="6">Cytoplasm</location>
    </subcellularLocation>
</comment>
<keyword evidence="3 6" id="KW-0547">Nucleotide-binding</keyword>
<dbReference type="Gene3D" id="3.30.1330.20">
    <property type="entry name" value="Tubulin/FtsZ, C-terminal domain"/>
    <property type="match status" value="1"/>
</dbReference>
<dbReference type="InterPro" id="IPR048737">
    <property type="entry name" value="CetZ_C"/>
</dbReference>
<evidence type="ECO:0000256" key="5">
    <source>
        <dbReference type="ARBA" id="ARBA00023134"/>
    </source>
</evidence>
<evidence type="ECO:0000256" key="6">
    <source>
        <dbReference type="HAMAP-Rule" id="MF_01946"/>
    </source>
</evidence>
<evidence type="ECO:0000256" key="3">
    <source>
        <dbReference type="ARBA" id="ARBA00022741"/>
    </source>
</evidence>
<dbReference type="RefSeq" id="WP_109969138.1">
    <property type="nucleotide sequence ID" value="NZ_CP176093.1"/>
</dbReference>
<dbReference type="AlphaFoldDB" id="A0A2V2MYY3"/>
<evidence type="ECO:0000256" key="4">
    <source>
        <dbReference type="ARBA" id="ARBA00022960"/>
    </source>
</evidence>
<dbReference type="InterPro" id="IPR036525">
    <property type="entry name" value="Tubulin/FtsZ_GTPase_sf"/>
</dbReference>
<dbReference type="GO" id="GO:0005737">
    <property type="term" value="C:cytoplasm"/>
    <property type="evidence" value="ECO:0007669"/>
    <property type="project" value="UniProtKB-SubCell"/>
</dbReference>
<dbReference type="Pfam" id="PF21011">
    <property type="entry name" value="CetZ_C"/>
    <property type="match status" value="1"/>
</dbReference>
<sequence>MKVFFIGFGQAGGKIVDKFIEFDQRASGGSFRAIAVNTARTDLMGLQNLDFEDRVLIGQTTVKGHGVGTDNDTGAQITFDEIDIVMNAIDRKGIGETEAFIIVAGLGGGTGSGGAPVLARHLKKIYTEPVYVLAILPAPEEGRLYSYNAARSLATLVKEADNVILFDNSAWKNEGESIKGAFDRLNEEIVRRFGLLFRAGEVGSLGHVGEMVVDSSEIINTLKGGGISSVGYAISEVGGQTPEPEVGLLGRMLRRNQVEERRPEDKLMGEDRTSRVLSLVRRAMLGRLTLPCEYSTASRALVLVAGPPDELDRKGIEKAKSWVEENIAGVEVRGGDFPAQSRFVAAVVLLASIADAPRVTNLLEIAKETKATSERIDVENKIKLDESIEPLFE</sequence>
<dbReference type="EMBL" id="QGMY01000008">
    <property type="protein sequence ID" value="PWR71520.1"/>
    <property type="molecule type" value="Genomic_DNA"/>
</dbReference>
<reference evidence="8 9" key="1">
    <citation type="submission" date="2018-05" db="EMBL/GenBank/DDBJ databases">
        <title>Draft genome of Methanospirillum lacunae Ki8-1.</title>
        <authorList>
            <person name="Dueholm M.S."/>
            <person name="Nielsen P.H."/>
            <person name="Bakmann L.F."/>
            <person name="Otzen D.E."/>
        </authorList>
    </citation>
    <scope>NUCLEOTIDE SEQUENCE [LARGE SCALE GENOMIC DNA]</scope>
    <source>
        <strain evidence="8 9">Ki8-1</strain>
    </source>
</reference>
<dbReference type="Gene3D" id="3.40.50.1440">
    <property type="entry name" value="Tubulin/FtsZ, GTPase domain"/>
    <property type="match status" value="1"/>
</dbReference>
<keyword evidence="8" id="KW-0132">Cell division</keyword>
<dbReference type="PANTHER" id="PTHR30314">
    <property type="entry name" value="CELL DIVISION PROTEIN FTSZ-RELATED"/>
    <property type="match status" value="1"/>
</dbReference>
<dbReference type="Pfam" id="PF00091">
    <property type="entry name" value="Tubulin"/>
    <property type="match status" value="1"/>
</dbReference>
<dbReference type="CDD" id="cd02202">
    <property type="entry name" value="CetZ_tubulin-like"/>
    <property type="match status" value="1"/>
</dbReference>
<keyword evidence="8" id="KW-0131">Cell cycle</keyword>
<dbReference type="Proteomes" id="UP000245657">
    <property type="component" value="Unassembled WGS sequence"/>
</dbReference>
<dbReference type="GO" id="GO:0003924">
    <property type="term" value="F:GTPase activity"/>
    <property type="evidence" value="ECO:0007669"/>
    <property type="project" value="InterPro"/>
</dbReference>
<dbReference type="OrthoDB" id="329751at2157"/>
<proteinExistence type="inferred from homology"/>
<evidence type="ECO:0000313" key="9">
    <source>
        <dbReference type="Proteomes" id="UP000245657"/>
    </source>
</evidence>
<keyword evidence="2 6" id="KW-0963">Cytoplasm</keyword>
<keyword evidence="9" id="KW-1185">Reference proteome</keyword>
<dbReference type="GO" id="GO:0008360">
    <property type="term" value="P:regulation of cell shape"/>
    <property type="evidence" value="ECO:0007669"/>
    <property type="project" value="UniProtKB-UniRule"/>
</dbReference>
<evidence type="ECO:0000256" key="2">
    <source>
        <dbReference type="ARBA" id="ARBA00022490"/>
    </source>
</evidence>
<comment type="function">
    <text evidence="6">Involved in cell shape control.</text>
</comment>
<dbReference type="GO" id="GO:0051301">
    <property type="term" value="P:cell division"/>
    <property type="evidence" value="ECO:0007669"/>
    <property type="project" value="UniProtKB-KW"/>
</dbReference>
<dbReference type="SMART" id="SM00864">
    <property type="entry name" value="Tubulin"/>
    <property type="match status" value="1"/>
</dbReference>
<feature type="binding site" evidence="6">
    <location>
        <position position="186"/>
    </location>
    <ligand>
        <name>GTP</name>
        <dbReference type="ChEBI" id="CHEBI:37565"/>
    </ligand>
</feature>
<feature type="binding site" evidence="6">
    <location>
        <position position="168"/>
    </location>
    <ligand>
        <name>GTP</name>
        <dbReference type="ChEBI" id="CHEBI:37565"/>
    </ligand>
</feature>
<dbReference type="GO" id="GO:0032153">
    <property type="term" value="C:cell division site"/>
    <property type="evidence" value="ECO:0007669"/>
    <property type="project" value="TreeGrafter"/>
</dbReference>
<gene>
    <name evidence="6" type="primary">cetZ</name>
    <name evidence="8" type="ORF">DK846_11710</name>
</gene>
<dbReference type="InterPro" id="IPR045061">
    <property type="entry name" value="FtsZ/CetZ"/>
</dbReference>
<protein>
    <recommendedName>
        <fullName evidence="6">Tubulin-like protein CetZ</fullName>
    </recommendedName>
</protein>
<name>A0A2V2MYY3_9EURY</name>
<dbReference type="GO" id="GO:0007017">
    <property type="term" value="P:microtubule-based process"/>
    <property type="evidence" value="ECO:0007669"/>
    <property type="project" value="InterPro"/>
</dbReference>
<feature type="binding site" evidence="6">
    <location>
        <begin position="109"/>
        <end position="111"/>
    </location>
    <ligand>
        <name>GTP</name>
        <dbReference type="ChEBI" id="CHEBI:37565"/>
    </ligand>
</feature>
<keyword evidence="5 6" id="KW-0342">GTP-binding</keyword>
<evidence type="ECO:0000313" key="8">
    <source>
        <dbReference type="EMBL" id="PWR71520.1"/>
    </source>
</evidence>
<dbReference type="GO" id="GO:0005525">
    <property type="term" value="F:GTP binding"/>
    <property type="evidence" value="ECO:0007669"/>
    <property type="project" value="UniProtKB-UniRule"/>
</dbReference>
<dbReference type="InterPro" id="IPR037103">
    <property type="entry name" value="Tubulin/FtsZ-like_C"/>
</dbReference>
<dbReference type="GO" id="GO:0005874">
    <property type="term" value="C:microtubule"/>
    <property type="evidence" value="ECO:0007669"/>
    <property type="project" value="InterPro"/>
</dbReference>
<dbReference type="PROSITE" id="PS00227">
    <property type="entry name" value="TUBULIN"/>
    <property type="match status" value="1"/>
</dbReference>
<dbReference type="GeneID" id="97550332"/>
<feature type="binding site" evidence="6">
    <location>
        <position position="141"/>
    </location>
    <ligand>
        <name>GTP</name>
        <dbReference type="ChEBI" id="CHEBI:37565"/>
    </ligand>
</feature>
<dbReference type="SUPFAM" id="SSF52490">
    <property type="entry name" value="Tubulin nucleotide-binding domain-like"/>
    <property type="match status" value="1"/>
</dbReference>
<organism evidence="8 9">
    <name type="scientific">Methanospirillum lacunae</name>
    <dbReference type="NCBI Taxonomy" id="668570"/>
    <lineage>
        <taxon>Archaea</taxon>
        <taxon>Methanobacteriati</taxon>
        <taxon>Methanobacteriota</taxon>
        <taxon>Stenosarchaea group</taxon>
        <taxon>Methanomicrobia</taxon>
        <taxon>Methanomicrobiales</taxon>
        <taxon>Methanospirillaceae</taxon>
        <taxon>Methanospirillum</taxon>
    </lineage>
</organism>
<evidence type="ECO:0000259" key="7">
    <source>
        <dbReference type="SMART" id="SM00864"/>
    </source>
</evidence>
<feature type="binding site" evidence="6">
    <location>
        <begin position="10"/>
        <end position="14"/>
    </location>
    <ligand>
        <name>GTP</name>
        <dbReference type="ChEBI" id="CHEBI:37565"/>
    </ligand>
</feature>
<keyword evidence="4 6" id="KW-0133">Cell shape</keyword>
<comment type="caution">
    <text evidence="8">The sequence shown here is derived from an EMBL/GenBank/DDBJ whole genome shotgun (WGS) entry which is preliminary data.</text>
</comment>
<feature type="domain" description="Tubulin/FtsZ GTPase" evidence="7">
    <location>
        <begin position="2"/>
        <end position="194"/>
    </location>
</feature>
<dbReference type="HAMAP" id="MF_01946">
    <property type="entry name" value="CetZ"/>
    <property type="match status" value="1"/>
</dbReference>